<dbReference type="RefSeq" id="WP_332291824.1">
    <property type="nucleotide sequence ID" value="NZ_JAZIBG010000041.1"/>
</dbReference>
<proteinExistence type="predicted"/>
<dbReference type="Pfam" id="PF19266">
    <property type="entry name" value="CIS_tube"/>
    <property type="match status" value="1"/>
</dbReference>
<dbReference type="Proteomes" id="UP001336250">
    <property type="component" value="Unassembled WGS sequence"/>
</dbReference>
<keyword evidence="3" id="KW-1185">Reference proteome</keyword>
<feature type="domain" description="Contractile injection system tube protein N-terminal" evidence="1">
    <location>
        <begin position="20"/>
        <end position="167"/>
    </location>
</feature>
<dbReference type="InterPro" id="IPR036779">
    <property type="entry name" value="LysM_dom_sf"/>
</dbReference>
<organism evidence="2 3">
    <name type="scientific">Aquincola agrisoli</name>
    <dbReference type="NCBI Taxonomy" id="3119538"/>
    <lineage>
        <taxon>Bacteria</taxon>
        <taxon>Pseudomonadati</taxon>
        <taxon>Pseudomonadota</taxon>
        <taxon>Betaproteobacteria</taxon>
        <taxon>Burkholderiales</taxon>
        <taxon>Sphaerotilaceae</taxon>
        <taxon>Aquincola</taxon>
    </lineage>
</organism>
<reference evidence="2 3" key="1">
    <citation type="submission" date="2024-02" db="EMBL/GenBank/DDBJ databases">
        <title>Genome sequence of Aquincola sp. MAHUQ-54.</title>
        <authorList>
            <person name="Huq M.A."/>
        </authorList>
    </citation>
    <scope>NUCLEOTIDE SEQUENCE [LARGE SCALE GENOMIC DNA]</scope>
    <source>
        <strain evidence="2 3">MAHUQ-54</strain>
    </source>
</reference>
<evidence type="ECO:0000313" key="3">
    <source>
        <dbReference type="Proteomes" id="UP001336250"/>
    </source>
</evidence>
<evidence type="ECO:0000313" key="2">
    <source>
        <dbReference type="EMBL" id="MEF7616353.1"/>
    </source>
</evidence>
<accession>A0AAW9QJP8</accession>
<dbReference type="Gene3D" id="3.10.350.10">
    <property type="entry name" value="LysM domain"/>
    <property type="match status" value="1"/>
</dbReference>
<name>A0AAW9QJP8_9BURK</name>
<dbReference type="EMBL" id="JAZIBG010000041">
    <property type="protein sequence ID" value="MEF7616353.1"/>
    <property type="molecule type" value="Genomic_DNA"/>
</dbReference>
<sequence length="231" mass="25923">MTIPAKLTLMVQVGPNAYEEHVVAFNPTELTFDKGVQLAEIAVPGLDAPLSQFIRGNAEKLTLELFCDSTESGMGLGATSVTAQTDKLFQLVKILPEVHAPPIVTVFWHDEFSGNRLHDAWGNNRRTSFTGMAENVRQRFTLFSPEGVPLRATVTLTLREYRPLEEQLHELNLSSPDRTHRHRLAEAQTLPALAQRYWQRPGLWRELALANGIEDPRRLRPGVLLTIPALE</sequence>
<protein>
    <submittedName>
        <fullName evidence="2">Peptidoglycan-binding protein</fullName>
    </submittedName>
</protein>
<gene>
    <name evidence="2" type="ORF">V4F39_20730</name>
</gene>
<evidence type="ECO:0000259" key="1">
    <source>
        <dbReference type="Pfam" id="PF19266"/>
    </source>
</evidence>
<comment type="caution">
    <text evidence="2">The sequence shown here is derived from an EMBL/GenBank/DDBJ whole genome shotgun (WGS) entry which is preliminary data.</text>
</comment>
<dbReference type="InterPro" id="IPR045361">
    <property type="entry name" value="CIS_tube_prot_N"/>
</dbReference>
<dbReference type="AlphaFoldDB" id="A0AAW9QJP8"/>